<dbReference type="CDD" id="cd00085">
    <property type="entry name" value="HNHc"/>
    <property type="match status" value="1"/>
</dbReference>
<dbReference type="Pfam" id="PF02720">
    <property type="entry name" value="DUF222"/>
    <property type="match status" value="1"/>
</dbReference>
<keyword evidence="3" id="KW-1185">Reference proteome</keyword>
<dbReference type="Proteomes" id="UP000309133">
    <property type="component" value="Unassembled WGS sequence"/>
</dbReference>
<evidence type="ECO:0000313" key="2">
    <source>
        <dbReference type="EMBL" id="THG29274.1"/>
    </source>
</evidence>
<dbReference type="SMART" id="SM00507">
    <property type="entry name" value="HNHc"/>
    <property type="match status" value="1"/>
</dbReference>
<evidence type="ECO:0000259" key="1">
    <source>
        <dbReference type="SMART" id="SM00507"/>
    </source>
</evidence>
<dbReference type="InterPro" id="IPR003615">
    <property type="entry name" value="HNH_nuc"/>
</dbReference>
<dbReference type="EMBL" id="SSSM01000005">
    <property type="protein sequence ID" value="THG29274.1"/>
    <property type="molecule type" value="Genomic_DNA"/>
</dbReference>
<dbReference type="AlphaFoldDB" id="A0A4S4FHK7"/>
<comment type="caution">
    <text evidence="2">The sequence shown here is derived from an EMBL/GenBank/DDBJ whole genome shotgun (WGS) entry which is preliminary data.</text>
</comment>
<protein>
    <submittedName>
        <fullName evidence="2">DUF222 domain-containing protein</fullName>
    </submittedName>
</protein>
<feature type="domain" description="HNH nuclease" evidence="1">
    <location>
        <begin position="250"/>
        <end position="302"/>
    </location>
</feature>
<organism evidence="2 3">
    <name type="scientific">Naasia lichenicola</name>
    <dbReference type="NCBI Taxonomy" id="2565933"/>
    <lineage>
        <taxon>Bacteria</taxon>
        <taxon>Bacillati</taxon>
        <taxon>Actinomycetota</taxon>
        <taxon>Actinomycetes</taxon>
        <taxon>Micrococcales</taxon>
        <taxon>Microbacteriaceae</taxon>
        <taxon>Naasia</taxon>
    </lineage>
</organism>
<sequence length="347" mass="37541">MGIRARSSLTGEELPSLHPLLGDAVDEGRIPLASARLALVCLDRAERHLSVEKLAALEANLVEKAEAYPISEFSTFSQHAADLIDAEGIEPSEAMQREREGVRSFARPNGMMRTIIDTASENSGFIHAAIQGSMVPRPALVADGEFNDLAMADTRTLPQRRLDALMGVIRAGIAADDSRVAGVDTTMLVAVNLSDLQEGAGAAYILGIDEPISIATTLRLAATARIIPIGLDSKGEILFAGRGSRLFNRAQRRAMALRDGGCVVDGCTAPLSQVQAAHIRSWAAGGPTDLDNGLLLCAFHHRMFDLGGWEYMRQGDKRYLVPPADIDPLRRPRPIRNRRPNLQAILR</sequence>
<dbReference type="InterPro" id="IPR003870">
    <property type="entry name" value="DUF222"/>
</dbReference>
<name>A0A4S4FHK7_9MICO</name>
<accession>A0A4S4FHK7</accession>
<reference evidence="2 3" key="1">
    <citation type="submission" date="2019-04" db="EMBL/GenBank/DDBJ databases">
        <authorList>
            <person name="Jiang L."/>
        </authorList>
    </citation>
    <scope>NUCLEOTIDE SEQUENCE [LARGE SCALE GENOMIC DNA]</scope>
    <source>
        <strain evidence="2 3">YIM 131853</strain>
    </source>
</reference>
<proteinExistence type="predicted"/>
<gene>
    <name evidence="2" type="ORF">E6C64_11125</name>
</gene>
<evidence type="ECO:0000313" key="3">
    <source>
        <dbReference type="Proteomes" id="UP000309133"/>
    </source>
</evidence>
<dbReference type="Pfam" id="PF13391">
    <property type="entry name" value="HNH_2"/>
    <property type="match status" value="1"/>
</dbReference>